<keyword evidence="2" id="KW-1185">Reference proteome</keyword>
<dbReference type="EMBL" id="CM034408">
    <property type="protein sequence ID" value="KAJ0172117.1"/>
    <property type="molecule type" value="Genomic_DNA"/>
</dbReference>
<proteinExistence type="predicted"/>
<organism evidence="1 2">
    <name type="scientific">Dendrolimus kikuchii</name>
    <dbReference type="NCBI Taxonomy" id="765133"/>
    <lineage>
        <taxon>Eukaryota</taxon>
        <taxon>Metazoa</taxon>
        <taxon>Ecdysozoa</taxon>
        <taxon>Arthropoda</taxon>
        <taxon>Hexapoda</taxon>
        <taxon>Insecta</taxon>
        <taxon>Pterygota</taxon>
        <taxon>Neoptera</taxon>
        <taxon>Endopterygota</taxon>
        <taxon>Lepidoptera</taxon>
        <taxon>Glossata</taxon>
        <taxon>Ditrysia</taxon>
        <taxon>Bombycoidea</taxon>
        <taxon>Lasiocampidae</taxon>
        <taxon>Dendrolimus</taxon>
    </lineage>
</organism>
<dbReference type="Proteomes" id="UP000824533">
    <property type="component" value="Linkage Group LG22"/>
</dbReference>
<gene>
    <name evidence="1" type="ORF">K1T71_012090</name>
</gene>
<comment type="caution">
    <text evidence="1">The sequence shown here is derived from an EMBL/GenBank/DDBJ whole genome shotgun (WGS) entry which is preliminary data.</text>
</comment>
<sequence>MYVNITAVDLTPIDRIAQTKMVLTLYKLDASPPVRAVFMTIEALNIPDVEYVDVNLLEGAHLNEEYLKMNPQHTVPVLKDDDFAIWDSHAIAIYLISKFGQDDALYPSDIKKRAIVDQRLHFDSGILFPAVRSTVEPVIFWGEKSLKPENLNKITKAYEFSERFLTSQWMAGDDFTVADICCVASISSLNVIFPIDADMYPNLSDWLNRCSQLEIYKKGNEPGVLRPVPRNLE</sequence>
<name>A0ACC1CKW7_9NEOP</name>
<reference evidence="1 2" key="1">
    <citation type="journal article" date="2021" name="Front. Genet.">
        <title>Chromosome-Level Genome Assembly Reveals Significant Gene Expansion in the Toll and IMD Signaling Pathways of Dendrolimus kikuchii.</title>
        <authorList>
            <person name="Zhou J."/>
            <person name="Wu P."/>
            <person name="Xiong Z."/>
            <person name="Liu N."/>
            <person name="Zhao N."/>
            <person name="Ji M."/>
            <person name="Qiu Y."/>
            <person name="Yang B."/>
        </authorList>
    </citation>
    <scope>NUCLEOTIDE SEQUENCE [LARGE SCALE GENOMIC DNA]</scope>
    <source>
        <strain evidence="1">Ann1</strain>
    </source>
</reference>
<protein>
    <submittedName>
        <fullName evidence="1">Uncharacterized protein</fullName>
    </submittedName>
</protein>
<evidence type="ECO:0000313" key="1">
    <source>
        <dbReference type="EMBL" id="KAJ0172117.1"/>
    </source>
</evidence>
<evidence type="ECO:0000313" key="2">
    <source>
        <dbReference type="Proteomes" id="UP000824533"/>
    </source>
</evidence>
<accession>A0ACC1CKW7</accession>